<keyword evidence="2" id="KW-1185">Reference proteome</keyword>
<evidence type="ECO:0000313" key="2">
    <source>
        <dbReference type="Proteomes" id="UP001317259"/>
    </source>
</evidence>
<dbReference type="RefSeq" id="WP_242384197.1">
    <property type="nucleotide sequence ID" value="NZ_JAKRKC020000001.1"/>
</dbReference>
<comment type="caution">
    <text evidence="1">The sequence shown here is derived from an EMBL/GenBank/DDBJ whole genome shotgun (WGS) entry which is preliminary data.</text>
</comment>
<proteinExistence type="predicted"/>
<name>A0ABT0FM63_9ACTN</name>
<dbReference type="EMBL" id="JAKRKC020000001">
    <property type="protein sequence ID" value="MCK2213351.1"/>
    <property type="molecule type" value="Genomic_DNA"/>
</dbReference>
<sequence>MIIRSAVSFTVPRHPLAQVQAIFESIEFYASGATVPELFSKADRRKLRRVLPDSLSNMQRKRIEQLMGDLNSPPLRLRLARVMDDDSVPITSEELDLLWKLRQLRNDVVHGRRSDLPAAEDVEYGISLVARMLVHRVAKISSDPARASRVRP</sequence>
<dbReference type="Proteomes" id="UP001317259">
    <property type="component" value="Unassembled WGS sequence"/>
</dbReference>
<evidence type="ECO:0008006" key="3">
    <source>
        <dbReference type="Google" id="ProtNLM"/>
    </source>
</evidence>
<gene>
    <name evidence="1" type="ORF">MF672_006020</name>
</gene>
<accession>A0ABT0FM63</accession>
<protein>
    <recommendedName>
        <fullName evidence="3">Apea-like HEPN domain-containing protein</fullName>
    </recommendedName>
</protein>
<organism evidence="1 2">
    <name type="scientific">Actinomadura luzonensis</name>
    <dbReference type="NCBI Taxonomy" id="2805427"/>
    <lineage>
        <taxon>Bacteria</taxon>
        <taxon>Bacillati</taxon>
        <taxon>Actinomycetota</taxon>
        <taxon>Actinomycetes</taxon>
        <taxon>Streptosporangiales</taxon>
        <taxon>Thermomonosporaceae</taxon>
        <taxon>Actinomadura</taxon>
    </lineage>
</organism>
<evidence type="ECO:0000313" key="1">
    <source>
        <dbReference type="EMBL" id="MCK2213351.1"/>
    </source>
</evidence>
<reference evidence="1 2" key="1">
    <citation type="submission" date="2022-04" db="EMBL/GenBank/DDBJ databases">
        <title>Genome draft of Actinomadura sp. ATCC 31491.</title>
        <authorList>
            <person name="Shi X."/>
            <person name="Du Y."/>
        </authorList>
    </citation>
    <scope>NUCLEOTIDE SEQUENCE [LARGE SCALE GENOMIC DNA]</scope>
    <source>
        <strain evidence="1 2">ATCC 31491</strain>
    </source>
</reference>